<proteinExistence type="predicted"/>
<dbReference type="AlphaFoldDB" id="A0A6C0JQA6"/>
<sequence length="242" mass="28211">MQKICCDCNQPFKALRNHHVRCITCIHKKNTDVGGRNRAQKIQQKHMLKPLCQVCDVNYPMTYKKICVGCLEKCDPCKFCKTKFYAPDVTYRFLDDTKACGSCKSYKYRQCWVCDETYVNKGSYDNMCPPCSKINYNLFNEYDPDTDMFRPGFKVKITYKFDHFNTDGYDSDPDDTFESEKTTTEYLSLAKVIKNKDIDNDGNIINPKLLRLYEKSSSRSEKNWNIVSAIVVEDKRLIDLGE</sequence>
<accession>A0A6C0JQA6</accession>
<organism evidence="1">
    <name type="scientific">viral metagenome</name>
    <dbReference type="NCBI Taxonomy" id="1070528"/>
    <lineage>
        <taxon>unclassified sequences</taxon>
        <taxon>metagenomes</taxon>
        <taxon>organismal metagenomes</taxon>
    </lineage>
</organism>
<reference evidence="1" key="1">
    <citation type="journal article" date="2020" name="Nature">
        <title>Giant virus diversity and host interactions through global metagenomics.</title>
        <authorList>
            <person name="Schulz F."/>
            <person name="Roux S."/>
            <person name="Paez-Espino D."/>
            <person name="Jungbluth S."/>
            <person name="Walsh D.A."/>
            <person name="Denef V.J."/>
            <person name="McMahon K.D."/>
            <person name="Konstantinidis K.T."/>
            <person name="Eloe-Fadrosh E.A."/>
            <person name="Kyrpides N.C."/>
            <person name="Woyke T."/>
        </authorList>
    </citation>
    <scope>NUCLEOTIDE SEQUENCE</scope>
    <source>
        <strain evidence="1">GVMAG-S-1062768-28</strain>
    </source>
</reference>
<dbReference type="EMBL" id="MN740694">
    <property type="protein sequence ID" value="QHU07952.1"/>
    <property type="molecule type" value="Genomic_DNA"/>
</dbReference>
<evidence type="ECO:0000313" key="1">
    <source>
        <dbReference type="EMBL" id="QHU07952.1"/>
    </source>
</evidence>
<name>A0A6C0JQA6_9ZZZZ</name>
<protein>
    <submittedName>
        <fullName evidence="1">Uncharacterized protein</fullName>
    </submittedName>
</protein>